<evidence type="ECO:0000256" key="3">
    <source>
        <dbReference type="ARBA" id="ARBA00023163"/>
    </source>
</evidence>
<dbReference type="Pfam" id="PF13377">
    <property type="entry name" value="Peripla_BP_3"/>
    <property type="match status" value="1"/>
</dbReference>
<dbReference type="Proteomes" id="UP000010880">
    <property type="component" value="Chromosome"/>
</dbReference>
<reference evidence="6" key="1">
    <citation type="submission" date="2012-02" db="EMBL/GenBank/DDBJ databases">
        <title>The complete genome of Halobacteroides halobius DSM 5150.</title>
        <authorList>
            <person name="Lucas S."/>
            <person name="Copeland A."/>
            <person name="Lapidus A."/>
            <person name="Glavina del Rio T."/>
            <person name="Dalin E."/>
            <person name="Tice H."/>
            <person name="Bruce D."/>
            <person name="Goodwin L."/>
            <person name="Pitluck S."/>
            <person name="Peters L."/>
            <person name="Mikhailova N."/>
            <person name="Gu W."/>
            <person name="Kyrpides N."/>
            <person name="Mavromatis K."/>
            <person name="Ivanova N."/>
            <person name="Brettin T."/>
            <person name="Detter J.C."/>
            <person name="Han C."/>
            <person name="Larimer F."/>
            <person name="Land M."/>
            <person name="Hauser L."/>
            <person name="Markowitz V."/>
            <person name="Cheng J.-F."/>
            <person name="Hugenholtz P."/>
            <person name="Woyke T."/>
            <person name="Wu D."/>
            <person name="Tindall B."/>
            <person name="Pomrenke H."/>
            <person name="Brambilla E."/>
            <person name="Klenk H.-P."/>
            <person name="Eisen J.A."/>
        </authorList>
    </citation>
    <scope>NUCLEOTIDE SEQUENCE [LARGE SCALE GENOMIC DNA]</scope>
    <source>
        <strain evidence="6">ATCC 35273 / DSM 5150 / MD-1</strain>
    </source>
</reference>
<dbReference type="Pfam" id="PF00356">
    <property type="entry name" value="LacI"/>
    <property type="match status" value="2"/>
</dbReference>
<dbReference type="PRINTS" id="PR00036">
    <property type="entry name" value="HTHLACI"/>
</dbReference>
<dbReference type="HOGENOM" id="CLU_037628_6_1_9"/>
<dbReference type="CDD" id="cd19975">
    <property type="entry name" value="PBP1_CcpA-like"/>
    <property type="match status" value="1"/>
</dbReference>
<dbReference type="Gene3D" id="3.40.50.2300">
    <property type="match status" value="2"/>
</dbReference>
<keyword evidence="2" id="KW-0238">DNA-binding</keyword>
<dbReference type="InterPro" id="IPR046335">
    <property type="entry name" value="LacI/GalR-like_sensor"/>
</dbReference>
<feature type="domain" description="HTH lacI-type" evidence="4">
    <location>
        <begin position="57"/>
        <end position="111"/>
    </location>
</feature>
<dbReference type="InterPro" id="IPR000843">
    <property type="entry name" value="HTH_LacI"/>
</dbReference>
<protein>
    <submittedName>
        <fullName evidence="5">Transcriptional regulator</fullName>
    </submittedName>
</protein>
<dbReference type="EMBL" id="CP003359">
    <property type="protein sequence ID" value="AGB41744.1"/>
    <property type="molecule type" value="Genomic_DNA"/>
</dbReference>
<dbReference type="InterPro" id="IPR010982">
    <property type="entry name" value="Lambda_DNA-bd_dom_sf"/>
</dbReference>
<keyword evidence="1" id="KW-0805">Transcription regulation</keyword>
<dbReference type="eggNOG" id="COG1609">
    <property type="taxonomic scope" value="Bacteria"/>
</dbReference>
<proteinExistence type="predicted"/>
<dbReference type="OrthoDB" id="9775106at2"/>
<keyword evidence="6" id="KW-1185">Reference proteome</keyword>
<organism evidence="5 6">
    <name type="scientific">Halobacteroides halobius (strain ATCC 35273 / DSM 5150 / MD-1)</name>
    <dbReference type="NCBI Taxonomy" id="748449"/>
    <lineage>
        <taxon>Bacteria</taxon>
        <taxon>Bacillati</taxon>
        <taxon>Bacillota</taxon>
        <taxon>Clostridia</taxon>
        <taxon>Halanaerobiales</taxon>
        <taxon>Halobacteroidaceae</taxon>
        <taxon>Halobacteroides</taxon>
    </lineage>
</organism>
<name>L0KBJ4_HALHC</name>
<dbReference type="PANTHER" id="PTHR30146">
    <property type="entry name" value="LACI-RELATED TRANSCRIPTIONAL REPRESSOR"/>
    <property type="match status" value="1"/>
</dbReference>
<dbReference type="PANTHER" id="PTHR30146:SF149">
    <property type="entry name" value="HTH-TYPE TRANSCRIPTIONAL REGULATOR EBGR"/>
    <property type="match status" value="1"/>
</dbReference>
<sequence length="385" mass="43441">MATIKDIAEEADVSTATVSRVLNDSNKVNPKTKEKVLAVIDKLNYYKQNETANKKKTTIKDVAQLAGVSKATVSRVINNNDVVIPETKQKVKQAIKKLNYSPNMNARYLRRDKTKLVGLFIPDISNPFFGNIVKGIENLAELYDYNVVLFNTNFDFEKEKRSLQVLKDRRADGMIYLGGTFNQQKSDLLHNCNFPIVLISREEEEIDLPTVNINNYQAAYDMTQYLIDSDYKEIAFISGSFTDETAGLKRLNAFKQSMQDNGLEYKSNWIVEGDYTLDSGYQATKEILITSRLPRAVFAANDEMAIGAMQAIKETGLQIPEDIVVVGFDNIRLSQYVTPKLTTISQPIYHLGAVGMSMLNKLIGNEPLEEKKVLLDYELIVRESS</sequence>
<evidence type="ECO:0000256" key="1">
    <source>
        <dbReference type="ARBA" id="ARBA00023015"/>
    </source>
</evidence>
<feature type="domain" description="HTH lacI-type" evidence="4">
    <location>
        <begin position="2"/>
        <end position="56"/>
    </location>
</feature>
<dbReference type="Gene3D" id="1.10.260.40">
    <property type="entry name" value="lambda repressor-like DNA-binding domains"/>
    <property type="match status" value="2"/>
</dbReference>
<evidence type="ECO:0000313" key="5">
    <source>
        <dbReference type="EMBL" id="AGB41744.1"/>
    </source>
</evidence>
<dbReference type="GO" id="GO:0000976">
    <property type="term" value="F:transcription cis-regulatory region binding"/>
    <property type="evidence" value="ECO:0007669"/>
    <property type="project" value="TreeGrafter"/>
</dbReference>
<keyword evidence="3" id="KW-0804">Transcription</keyword>
<dbReference type="GO" id="GO:0003700">
    <property type="term" value="F:DNA-binding transcription factor activity"/>
    <property type="evidence" value="ECO:0007669"/>
    <property type="project" value="TreeGrafter"/>
</dbReference>
<dbReference type="SUPFAM" id="SSF47413">
    <property type="entry name" value="lambda repressor-like DNA-binding domains"/>
    <property type="match status" value="2"/>
</dbReference>
<dbReference type="SUPFAM" id="SSF53822">
    <property type="entry name" value="Periplasmic binding protein-like I"/>
    <property type="match status" value="1"/>
</dbReference>
<dbReference type="InterPro" id="IPR028082">
    <property type="entry name" value="Peripla_BP_I"/>
</dbReference>
<dbReference type="SMART" id="SM00354">
    <property type="entry name" value="HTH_LACI"/>
    <property type="match status" value="2"/>
</dbReference>
<evidence type="ECO:0000256" key="2">
    <source>
        <dbReference type="ARBA" id="ARBA00023125"/>
    </source>
</evidence>
<dbReference type="PROSITE" id="PS50932">
    <property type="entry name" value="HTH_LACI_2"/>
    <property type="match status" value="2"/>
</dbReference>
<dbReference type="RefSeq" id="WP_015327460.1">
    <property type="nucleotide sequence ID" value="NC_019978.1"/>
</dbReference>
<dbReference type="CDD" id="cd01392">
    <property type="entry name" value="HTH_LacI"/>
    <property type="match status" value="2"/>
</dbReference>
<evidence type="ECO:0000259" key="4">
    <source>
        <dbReference type="PROSITE" id="PS50932"/>
    </source>
</evidence>
<dbReference type="PROSITE" id="PS00356">
    <property type="entry name" value="HTH_LACI_1"/>
    <property type="match status" value="1"/>
</dbReference>
<evidence type="ECO:0000313" key="6">
    <source>
        <dbReference type="Proteomes" id="UP000010880"/>
    </source>
</evidence>
<gene>
    <name evidence="5" type="ordered locus">Halha_1831</name>
</gene>
<dbReference type="KEGG" id="hhl:Halha_1831"/>
<accession>L0KBJ4</accession>
<dbReference type="AlphaFoldDB" id="L0KBJ4"/>
<dbReference type="STRING" id="748449.Halha_1831"/>